<feature type="region of interest" description="Disordered" evidence="1">
    <location>
        <begin position="1"/>
        <end position="73"/>
    </location>
</feature>
<evidence type="ECO:0000313" key="2">
    <source>
        <dbReference type="EMBL" id="EGG23896.1"/>
    </source>
</evidence>
<feature type="region of interest" description="Disordered" evidence="1">
    <location>
        <begin position="101"/>
        <end position="263"/>
    </location>
</feature>
<dbReference type="EMBL" id="GL883007">
    <property type="protein sequence ID" value="EGG23896.1"/>
    <property type="molecule type" value="Genomic_DNA"/>
</dbReference>
<protein>
    <submittedName>
        <fullName evidence="2">Uncharacterized protein</fullName>
    </submittedName>
</protein>
<feature type="compositionally biased region" description="Polar residues" evidence="1">
    <location>
        <begin position="41"/>
        <end position="60"/>
    </location>
</feature>
<name>F4PJX2_CACFS</name>
<feature type="region of interest" description="Disordered" evidence="1">
    <location>
        <begin position="279"/>
        <end position="401"/>
    </location>
</feature>
<proteinExistence type="predicted"/>
<organism evidence="2 3">
    <name type="scientific">Cavenderia fasciculata</name>
    <name type="common">Slime mold</name>
    <name type="synonym">Dictyostelium fasciculatum</name>
    <dbReference type="NCBI Taxonomy" id="261658"/>
    <lineage>
        <taxon>Eukaryota</taxon>
        <taxon>Amoebozoa</taxon>
        <taxon>Evosea</taxon>
        <taxon>Eumycetozoa</taxon>
        <taxon>Dictyostelia</taxon>
        <taxon>Acytosteliales</taxon>
        <taxon>Cavenderiaceae</taxon>
        <taxon>Cavenderia</taxon>
    </lineage>
</organism>
<keyword evidence="3" id="KW-1185">Reference proteome</keyword>
<sequence length="401" mass="42268">MSLSTSSTNLNLNLMTSSSSSTSISSTTTTPTISSRPITSCKSTNSNNFSRASSVPSFMTNDEMKGSAKKMPPTISSITFSAIEDKDDYNIVAEITSSTTSAIISSRPPVPPRSSPSSDSNTPNHSTPRSGTPSPPCNDDIQKSKPPLPPRNHSPLSFLPPPPPPLHTQLANGNNHQDFSSLTLPPPPPLIHNINNNNNGTHSLRPPQDKHSPRSHSPTNINITTNDHAQPKKPTPPHYKRPISKSESSPSMPLAGTSGGVQNSSAHNLVKALNQINSNSQFNSLGGGAFQQPLKSGLSKSSTGMPPPPPLTIPTSSSNTTNTNSNSNTNCSNNAATSTSTSSSTMSQSKVNLLSHSIPSRLGAGRMPPPPPGSLQQLKPVVNNNNNKQQPTDHSTKPKFV</sequence>
<feature type="compositionally biased region" description="Low complexity" evidence="1">
    <location>
        <begin position="1"/>
        <end position="40"/>
    </location>
</feature>
<accession>F4PJX2</accession>
<feature type="compositionally biased region" description="Polar residues" evidence="1">
    <location>
        <begin position="169"/>
        <end position="183"/>
    </location>
</feature>
<gene>
    <name evidence="2" type="ORF">DFA_06034</name>
</gene>
<feature type="compositionally biased region" description="Polar residues" evidence="1">
    <location>
        <begin position="215"/>
        <end position="228"/>
    </location>
</feature>
<dbReference type="Proteomes" id="UP000007797">
    <property type="component" value="Unassembled WGS sequence"/>
</dbReference>
<dbReference type="RefSeq" id="XP_004361747.1">
    <property type="nucleotide sequence ID" value="XM_004361690.1"/>
</dbReference>
<dbReference type="KEGG" id="dfa:DFA_06034"/>
<evidence type="ECO:0000256" key="1">
    <source>
        <dbReference type="SAM" id="MobiDB-lite"/>
    </source>
</evidence>
<dbReference type="AlphaFoldDB" id="F4PJX2"/>
<feature type="compositionally biased region" description="Low complexity" evidence="1">
    <location>
        <begin position="115"/>
        <end position="128"/>
    </location>
</feature>
<dbReference type="GeneID" id="14876520"/>
<evidence type="ECO:0000313" key="3">
    <source>
        <dbReference type="Proteomes" id="UP000007797"/>
    </source>
</evidence>
<feature type="compositionally biased region" description="Pro residues" evidence="1">
    <location>
        <begin position="146"/>
        <end position="166"/>
    </location>
</feature>
<reference evidence="3" key="1">
    <citation type="journal article" date="2011" name="Genome Res.">
        <title>Phylogeny-wide analysis of social amoeba genomes highlights ancient origins for complex intercellular communication.</title>
        <authorList>
            <person name="Heidel A.J."/>
            <person name="Lawal H.M."/>
            <person name="Felder M."/>
            <person name="Schilde C."/>
            <person name="Helps N.R."/>
            <person name="Tunggal B."/>
            <person name="Rivero F."/>
            <person name="John U."/>
            <person name="Schleicher M."/>
            <person name="Eichinger L."/>
            <person name="Platzer M."/>
            <person name="Noegel A.A."/>
            <person name="Schaap P."/>
            <person name="Gloeckner G."/>
        </authorList>
    </citation>
    <scope>NUCLEOTIDE SEQUENCE [LARGE SCALE GENOMIC DNA]</scope>
    <source>
        <strain evidence="3">SH3</strain>
    </source>
</reference>
<feature type="compositionally biased region" description="Low complexity" evidence="1">
    <location>
        <begin position="313"/>
        <end position="349"/>
    </location>
</feature>
<feature type="compositionally biased region" description="Low complexity" evidence="1">
    <location>
        <begin position="375"/>
        <end position="390"/>
    </location>
</feature>